<dbReference type="PhylomeDB" id="T1IUV5"/>
<protein>
    <recommendedName>
        <fullName evidence="3">Peptidase M13 N-terminal domain-containing protein</fullName>
    </recommendedName>
</protein>
<feature type="domain" description="Peptidase M13 N-terminal" evidence="3">
    <location>
        <begin position="180"/>
        <end position="266"/>
    </location>
</feature>
<reference evidence="5" key="1">
    <citation type="submission" date="2011-05" db="EMBL/GenBank/DDBJ databases">
        <authorList>
            <person name="Richards S.R."/>
            <person name="Qu J."/>
            <person name="Jiang H."/>
            <person name="Jhangiani S.N."/>
            <person name="Agravi P."/>
            <person name="Goodspeed R."/>
            <person name="Gross S."/>
            <person name="Mandapat C."/>
            <person name="Jackson L."/>
            <person name="Mathew T."/>
            <person name="Pu L."/>
            <person name="Thornton R."/>
            <person name="Saada N."/>
            <person name="Wilczek-Boney K.B."/>
            <person name="Lee S."/>
            <person name="Kovar C."/>
            <person name="Wu Y."/>
            <person name="Scherer S.E."/>
            <person name="Worley K.C."/>
            <person name="Muzny D.M."/>
            <person name="Gibbs R."/>
        </authorList>
    </citation>
    <scope>NUCLEOTIDE SEQUENCE</scope>
    <source>
        <strain evidence="5">Brora</strain>
    </source>
</reference>
<dbReference type="InterPro" id="IPR042089">
    <property type="entry name" value="Peptidase_M13_dom_2"/>
</dbReference>
<dbReference type="PROSITE" id="PS51257">
    <property type="entry name" value="PROKAR_LIPOPROTEIN"/>
    <property type="match status" value="1"/>
</dbReference>
<dbReference type="Gene3D" id="1.10.1380.10">
    <property type="entry name" value="Neutral endopeptidase , domain2"/>
    <property type="match status" value="1"/>
</dbReference>
<organism evidence="4 5">
    <name type="scientific">Strigamia maritima</name>
    <name type="common">European centipede</name>
    <name type="synonym">Geophilus maritimus</name>
    <dbReference type="NCBI Taxonomy" id="126957"/>
    <lineage>
        <taxon>Eukaryota</taxon>
        <taxon>Metazoa</taxon>
        <taxon>Ecdysozoa</taxon>
        <taxon>Arthropoda</taxon>
        <taxon>Myriapoda</taxon>
        <taxon>Chilopoda</taxon>
        <taxon>Pleurostigmophora</taxon>
        <taxon>Geophilomorpha</taxon>
        <taxon>Linotaeniidae</taxon>
        <taxon>Strigamia</taxon>
    </lineage>
</organism>
<dbReference type="STRING" id="126957.T1IUV5"/>
<dbReference type="InterPro" id="IPR024079">
    <property type="entry name" value="MetalloPept_cat_dom_sf"/>
</dbReference>
<evidence type="ECO:0000313" key="5">
    <source>
        <dbReference type="Proteomes" id="UP000014500"/>
    </source>
</evidence>
<dbReference type="Proteomes" id="UP000014500">
    <property type="component" value="Unassembled WGS sequence"/>
</dbReference>
<keyword evidence="2" id="KW-0472">Membrane</keyword>
<dbReference type="eggNOG" id="KOG3624">
    <property type="taxonomic scope" value="Eukaryota"/>
</dbReference>
<dbReference type="HOGENOM" id="CLU_1035544_0_0_1"/>
<proteinExistence type="inferred from homology"/>
<sequence>MNGARWHIGTDENIENNMIELHCIWISSYSCNIILVVNYVRQIYFPSIQVVFTRLLHLKMTKYKRTDFEEDDLASSNGSTAAEIPSLGRTHIRYRSGYDLWTSRTKIEKIFIIILGCLSLLVIILAIIIGSHHHDKPIKYKFVHFTQENNQTDSNLCLTKQCVTVASALLNSMDASIHACEDFYQYSCGGWIKKNPIPEGRSFWGIFDQLWQENQLVMKNVLESKLNSKSSKAEYKAQVYYNSCMDANNTIAKLGAKPLLDVIEKVCFK</sequence>
<accession>T1IUV5</accession>
<dbReference type="PANTHER" id="PTHR11733">
    <property type="entry name" value="ZINC METALLOPROTEASE FAMILY M13 NEPRILYSIN-RELATED"/>
    <property type="match status" value="1"/>
</dbReference>
<dbReference type="AlphaFoldDB" id="T1IUV5"/>
<dbReference type="Gene3D" id="3.40.390.10">
    <property type="entry name" value="Collagenase (Catalytic Domain)"/>
    <property type="match status" value="1"/>
</dbReference>
<dbReference type="GO" id="GO:0016485">
    <property type="term" value="P:protein processing"/>
    <property type="evidence" value="ECO:0007669"/>
    <property type="project" value="TreeGrafter"/>
</dbReference>
<name>T1IUV5_STRMM</name>
<dbReference type="Pfam" id="PF05649">
    <property type="entry name" value="Peptidase_M13_N"/>
    <property type="match status" value="1"/>
</dbReference>
<dbReference type="GO" id="GO:0005886">
    <property type="term" value="C:plasma membrane"/>
    <property type="evidence" value="ECO:0007669"/>
    <property type="project" value="TreeGrafter"/>
</dbReference>
<evidence type="ECO:0000259" key="3">
    <source>
        <dbReference type="Pfam" id="PF05649"/>
    </source>
</evidence>
<comment type="similarity">
    <text evidence="1">Belongs to the peptidase M13 family.</text>
</comment>
<dbReference type="InterPro" id="IPR008753">
    <property type="entry name" value="Peptidase_M13_N"/>
</dbReference>
<feature type="transmembrane region" description="Helical" evidence="2">
    <location>
        <begin position="110"/>
        <end position="129"/>
    </location>
</feature>
<dbReference type="EMBL" id="AFFK01019631">
    <property type="status" value="NOT_ANNOTATED_CDS"/>
    <property type="molecule type" value="Genomic_DNA"/>
</dbReference>
<dbReference type="EnsemblMetazoa" id="SMAR004937-RA">
    <property type="protein sequence ID" value="SMAR004937-PA"/>
    <property type="gene ID" value="SMAR004937"/>
</dbReference>
<evidence type="ECO:0000313" key="4">
    <source>
        <dbReference type="EnsemblMetazoa" id="SMAR004937-PA"/>
    </source>
</evidence>
<dbReference type="PANTHER" id="PTHR11733:SF167">
    <property type="entry name" value="FI17812P1-RELATED"/>
    <property type="match status" value="1"/>
</dbReference>
<evidence type="ECO:0000256" key="2">
    <source>
        <dbReference type="SAM" id="Phobius"/>
    </source>
</evidence>
<reference evidence="4" key="2">
    <citation type="submission" date="2015-02" db="UniProtKB">
        <authorList>
            <consortium name="EnsemblMetazoa"/>
        </authorList>
    </citation>
    <scope>IDENTIFICATION</scope>
</reference>
<keyword evidence="2" id="KW-0812">Transmembrane</keyword>
<dbReference type="GO" id="GO:0004222">
    <property type="term" value="F:metalloendopeptidase activity"/>
    <property type="evidence" value="ECO:0007669"/>
    <property type="project" value="InterPro"/>
</dbReference>
<keyword evidence="5" id="KW-1185">Reference proteome</keyword>
<dbReference type="PROSITE" id="PS51885">
    <property type="entry name" value="NEPRILYSIN"/>
    <property type="match status" value="1"/>
</dbReference>
<dbReference type="InterPro" id="IPR000718">
    <property type="entry name" value="Peptidase_M13"/>
</dbReference>
<dbReference type="SUPFAM" id="SSF55486">
    <property type="entry name" value="Metalloproteases ('zincins'), catalytic domain"/>
    <property type="match status" value="1"/>
</dbReference>
<evidence type="ECO:0000256" key="1">
    <source>
        <dbReference type="ARBA" id="ARBA00007357"/>
    </source>
</evidence>
<keyword evidence="2" id="KW-1133">Transmembrane helix</keyword>